<keyword evidence="5" id="KW-1185">Reference proteome</keyword>
<keyword evidence="2" id="KW-0812">Transmembrane</keyword>
<dbReference type="AlphaFoldDB" id="A0A1R1MLK8"/>
<feature type="compositionally biased region" description="Basic and acidic residues" evidence="1">
    <location>
        <begin position="124"/>
        <end position="134"/>
    </location>
</feature>
<evidence type="ECO:0000256" key="2">
    <source>
        <dbReference type="SAM" id="Phobius"/>
    </source>
</evidence>
<dbReference type="EMBL" id="MOEN01000011">
    <property type="protein sequence ID" value="OMH40656.1"/>
    <property type="molecule type" value="Genomic_DNA"/>
</dbReference>
<reference evidence="4 5" key="1">
    <citation type="submission" date="2016-10" db="EMBL/GenBank/DDBJ databases">
        <title>Genome sequence of a sulfur-reducing bacterium Desulfurobacterium indicum K6013.</title>
        <authorList>
            <person name="Cao J."/>
            <person name="Shao Z."/>
            <person name="Alain K."/>
            <person name="Jebbar M."/>
        </authorList>
    </citation>
    <scope>NUCLEOTIDE SEQUENCE [LARGE SCALE GENOMIC DNA]</scope>
    <source>
        <strain evidence="4 5">K6013</strain>
    </source>
</reference>
<organism evidence="4 5">
    <name type="scientific">Desulfurobacterium indicum</name>
    <dbReference type="NCBI Taxonomy" id="1914305"/>
    <lineage>
        <taxon>Bacteria</taxon>
        <taxon>Pseudomonadati</taxon>
        <taxon>Aquificota</taxon>
        <taxon>Aquificia</taxon>
        <taxon>Desulfurobacteriales</taxon>
        <taxon>Desulfurobacteriaceae</taxon>
        <taxon>Desulfurobacterium</taxon>
    </lineage>
</organism>
<evidence type="ECO:0000256" key="1">
    <source>
        <dbReference type="SAM" id="MobiDB-lite"/>
    </source>
</evidence>
<dbReference type="Pfam" id="PF05036">
    <property type="entry name" value="SPOR"/>
    <property type="match status" value="1"/>
</dbReference>
<dbReference type="RefSeq" id="WP_076712822.1">
    <property type="nucleotide sequence ID" value="NZ_MOEN01000011.1"/>
</dbReference>
<dbReference type="InterPro" id="IPR007730">
    <property type="entry name" value="SPOR-like_dom"/>
</dbReference>
<evidence type="ECO:0000259" key="3">
    <source>
        <dbReference type="Pfam" id="PF05036"/>
    </source>
</evidence>
<proteinExistence type="predicted"/>
<dbReference type="Gene3D" id="3.30.70.1070">
    <property type="entry name" value="Sporulation related repeat"/>
    <property type="match status" value="1"/>
</dbReference>
<dbReference type="OrthoDB" id="12780at2"/>
<feature type="transmembrane region" description="Helical" evidence="2">
    <location>
        <begin position="185"/>
        <end position="206"/>
    </location>
</feature>
<dbReference type="GO" id="GO:0042834">
    <property type="term" value="F:peptidoglycan binding"/>
    <property type="evidence" value="ECO:0007669"/>
    <property type="project" value="InterPro"/>
</dbReference>
<accession>A0A1R1MLK8</accession>
<feature type="domain" description="SPOR" evidence="3">
    <location>
        <begin position="32"/>
        <end position="87"/>
    </location>
</feature>
<sequence>MKKNLKVFLIVTFSIILSVNFLNKAFAKETPVYTIQLTNTKSKKEAERIFNKIRNLEYSRIDKVKTRYKVRVGLFKTKQEARNYLKNHPEIKKISPSAYITLNYYSPERTIKKGHFPSEIKKAEIKQTKQEKPLKQKTTPSTEKNTSESEKSMTIKKPQKAGRKVPQNTITTKTINLNNPTLRRYLLWIIMAISGTVAAITAVVLVRKFNVEETLCCITDKFQNVYINALKCIPLRTSKKILEYHYKKVGDFRSLILMKLQDQDFNFILRETPKYLLKHPEDILVWKIYIEVLAQLGIYSEAATACEKLAEILRKNARPEAAENYLKKAEEYRKKVAKPIENAD</sequence>
<comment type="caution">
    <text evidence="4">The sequence shown here is derived from an EMBL/GenBank/DDBJ whole genome shotgun (WGS) entry which is preliminary data.</text>
</comment>
<keyword evidence="2" id="KW-0472">Membrane</keyword>
<gene>
    <name evidence="4" type="ORF">BLW93_03980</name>
</gene>
<dbReference type="InterPro" id="IPR036680">
    <property type="entry name" value="SPOR-like_sf"/>
</dbReference>
<keyword evidence="2" id="KW-1133">Transmembrane helix</keyword>
<feature type="region of interest" description="Disordered" evidence="1">
    <location>
        <begin position="124"/>
        <end position="167"/>
    </location>
</feature>
<dbReference type="Proteomes" id="UP000187408">
    <property type="component" value="Unassembled WGS sequence"/>
</dbReference>
<evidence type="ECO:0000313" key="5">
    <source>
        <dbReference type="Proteomes" id="UP000187408"/>
    </source>
</evidence>
<dbReference type="SUPFAM" id="SSF110997">
    <property type="entry name" value="Sporulation related repeat"/>
    <property type="match status" value="1"/>
</dbReference>
<evidence type="ECO:0000313" key="4">
    <source>
        <dbReference type="EMBL" id="OMH40656.1"/>
    </source>
</evidence>
<name>A0A1R1MLK8_9BACT</name>
<protein>
    <recommendedName>
        <fullName evidence="3">SPOR domain-containing protein</fullName>
    </recommendedName>
</protein>